<dbReference type="Proteomes" id="UP000481861">
    <property type="component" value="Unassembled WGS sequence"/>
</dbReference>
<gene>
    <name evidence="1" type="ORF">BDV95DRAFT_260715</name>
</gene>
<keyword evidence="2" id="KW-1185">Reference proteome</keyword>
<dbReference type="AlphaFoldDB" id="A0A7C8HYP0"/>
<proteinExistence type="predicted"/>
<evidence type="ECO:0000313" key="2">
    <source>
        <dbReference type="Proteomes" id="UP000481861"/>
    </source>
</evidence>
<evidence type="ECO:0000313" key="1">
    <source>
        <dbReference type="EMBL" id="KAF2865269.1"/>
    </source>
</evidence>
<sequence>MVLAPSHTLFSCLFRPPPTPMPAHPRIALPSPYPTSPRYLSPPSYPTTSPPHLYNTNPNPNLPAHISPTPCPALPCHVVPQNLQIHHPLLAAPHPALESRNQSRASEALLHPHPHPRCVESVLSPPCAAALAAPRERGEEGTREVEGAAWTGGANAWDEAQWVQAGVAKAPVSRTRVETRELCAALRERRWVECLAWPGRGAGSLLVTWCLGVESVLRMRLVSSGRSQLMNGLSVGVESASARVHTYIRSCTHILTKCIVCIFSRKQIEP</sequence>
<comment type="caution">
    <text evidence="1">The sequence shown here is derived from an EMBL/GenBank/DDBJ whole genome shotgun (WGS) entry which is preliminary data.</text>
</comment>
<organism evidence="1 2">
    <name type="scientific">Massariosphaeria phaeospora</name>
    <dbReference type="NCBI Taxonomy" id="100035"/>
    <lineage>
        <taxon>Eukaryota</taxon>
        <taxon>Fungi</taxon>
        <taxon>Dikarya</taxon>
        <taxon>Ascomycota</taxon>
        <taxon>Pezizomycotina</taxon>
        <taxon>Dothideomycetes</taxon>
        <taxon>Pleosporomycetidae</taxon>
        <taxon>Pleosporales</taxon>
        <taxon>Pleosporales incertae sedis</taxon>
        <taxon>Massariosphaeria</taxon>
    </lineage>
</organism>
<name>A0A7C8HYP0_9PLEO</name>
<accession>A0A7C8HYP0</accession>
<reference evidence="1 2" key="1">
    <citation type="submission" date="2020-01" db="EMBL/GenBank/DDBJ databases">
        <authorList>
            <consortium name="DOE Joint Genome Institute"/>
            <person name="Haridas S."/>
            <person name="Albert R."/>
            <person name="Binder M."/>
            <person name="Bloem J."/>
            <person name="Labutti K."/>
            <person name="Salamov A."/>
            <person name="Andreopoulos B."/>
            <person name="Baker S.E."/>
            <person name="Barry K."/>
            <person name="Bills G."/>
            <person name="Bluhm B.H."/>
            <person name="Cannon C."/>
            <person name="Castanera R."/>
            <person name="Culley D.E."/>
            <person name="Daum C."/>
            <person name="Ezra D."/>
            <person name="Gonzalez J.B."/>
            <person name="Henrissat B."/>
            <person name="Kuo A."/>
            <person name="Liang C."/>
            <person name="Lipzen A."/>
            <person name="Lutzoni F."/>
            <person name="Magnuson J."/>
            <person name="Mondo S."/>
            <person name="Nolan M."/>
            <person name="Ohm R."/>
            <person name="Pangilinan J."/>
            <person name="Park H.-J.H."/>
            <person name="Ramirez L."/>
            <person name="Alfaro M."/>
            <person name="Sun H."/>
            <person name="Tritt A."/>
            <person name="Yoshinaga Y."/>
            <person name="Zwiers L.-H.L."/>
            <person name="Turgeon B.G."/>
            <person name="Goodwin S.B."/>
            <person name="Spatafora J.W."/>
            <person name="Crous P.W."/>
            <person name="Grigoriev I.V."/>
        </authorList>
    </citation>
    <scope>NUCLEOTIDE SEQUENCE [LARGE SCALE GENOMIC DNA]</scope>
    <source>
        <strain evidence="1 2">CBS 611.86</strain>
    </source>
</reference>
<dbReference type="EMBL" id="JAADJZ010000035">
    <property type="protein sequence ID" value="KAF2865269.1"/>
    <property type="molecule type" value="Genomic_DNA"/>
</dbReference>
<protein>
    <submittedName>
        <fullName evidence="1">Uncharacterized protein</fullName>
    </submittedName>
</protein>